<dbReference type="RefSeq" id="WP_194702921.1">
    <property type="nucleotide sequence ID" value="NZ_JADKNH010000010.1"/>
</dbReference>
<dbReference type="InterPro" id="IPR036259">
    <property type="entry name" value="MFS_trans_sf"/>
</dbReference>
<comment type="caution">
    <text evidence="8">The sequence shown here is derived from an EMBL/GenBank/DDBJ whole genome shotgun (WGS) entry which is preliminary data.</text>
</comment>
<accession>A0ABR9ZXT5</accession>
<feature type="transmembrane region" description="Helical" evidence="6">
    <location>
        <begin position="134"/>
        <end position="157"/>
    </location>
</feature>
<evidence type="ECO:0000256" key="2">
    <source>
        <dbReference type="ARBA" id="ARBA00022448"/>
    </source>
</evidence>
<feature type="domain" description="Major facilitator superfamily (MFS) profile" evidence="7">
    <location>
        <begin position="10"/>
        <end position="398"/>
    </location>
</feature>
<dbReference type="InterPro" id="IPR011701">
    <property type="entry name" value="MFS"/>
</dbReference>
<keyword evidence="3 6" id="KW-0812">Transmembrane</keyword>
<dbReference type="PROSITE" id="PS50850">
    <property type="entry name" value="MFS"/>
    <property type="match status" value="1"/>
</dbReference>
<feature type="transmembrane region" description="Helical" evidence="6">
    <location>
        <begin position="75"/>
        <end position="91"/>
    </location>
</feature>
<sequence>MNQFIKSNSSLIAVSWGHFVNDFFMSVVPITLFAFAEVLKLNATQMSVILFVITTAGTFFQPLVGLLIDRVQRSVLLILALIWITVGMSLSGIITNFYLLTIVVGLAALGSSVYHPLGSTITIHKTGLSKGKSLSIFMTVGSFAHTAAPLVAIPLVSIYGLNALAYLLIPGLLSALFLYLSKVHQVKWTREVKQERSNSEVEKKELLKNQKEKMLSTKQQLFMSIPVTIAVVKGVLYRITIVFGVIIMGLKGVDHVQAGFVLSGFMLARAIATLVGGFVSDSIGEEKTLKIFNLLSLISVFCFLNFEGVLMIIGLVILGFSINATSAANITIMHKIIPDRINFGTGIIMGFSATLSAVVMLGYGVLVDLYGHVALFNLVIGLTGLMALVSFILPKSLEPQDLNPFLSKTNI</sequence>
<dbReference type="SUPFAM" id="SSF103473">
    <property type="entry name" value="MFS general substrate transporter"/>
    <property type="match status" value="1"/>
</dbReference>
<feature type="transmembrane region" description="Helical" evidence="6">
    <location>
        <begin position="343"/>
        <end position="363"/>
    </location>
</feature>
<feature type="transmembrane region" description="Helical" evidence="6">
    <location>
        <begin position="221"/>
        <end position="250"/>
    </location>
</feature>
<proteinExistence type="predicted"/>
<dbReference type="PANTHER" id="PTHR43129">
    <property type="entry name" value="FOSMIDOMYCIN RESISTANCE PROTEIN"/>
    <property type="match status" value="1"/>
</dbReference>
<protein>
    <submittedName>
        <fullName evidence="8">MFS transporter</fullName>
    </submittedName>
</protein>
<organism evidence="8 9">
    <name type="scientific">Fusibacter ferrireducens</name>
    <dbReference type="NCBI Taxonomy" id="2785058"/>
    <lineage>
        <taxon>Bacteria</taxon>
        <taxon>Bacillati</taxon>
        <taxon>Bacillota</taxon>
        <taxon>Clostridia</taxon>
        <taxon>Eubacteriales</taxon>
        <taxon>Eubacteriales Family XII. Incertae Sedis</taxon>
        <taxon>Fusibacter</taxon>
    </lineage>
</organism>
<gene>
    <name evidence="8" type="ORF">ISU02_16325</name>
</gene>
<evidence type="ECO:0000256" key="5">
    <source>
        <dbReference type="ARBA" id="ARBA00023136"/>
    </source>
</evidence>
<feature type="transmembrane region" description="Helical" evidence="6">
    <location>
        <begin position="163"/>
        <end position="180"/>
    </location>
</feature>
<evidence type="ECO:0000256" key="6">
    <source>
        <dbReference type="SAM" id="Phobius"/>
    </source>
</evidence>
<feature type="transmembrane region" description="Helical" evidence="6">
    <location>
        <begin position="369"/>
        <end position="393"/>
    </location>
</feature>
<evidence type="ECO:0000313" key="8">
    <source>
        <dbReference type="EMBL" id="MBF4694680.1"/>
    </source>
</evidence>
<evidence type="ECO:0000256" key="1">
    <source>
        <dbReference type="ARBA" id="ARBA00004651"/>
    </source>
</evidence>
<keyword evidence="9" id="KW-1185">Reference proteome</keyword>
<evidence type="ECO:0000256" key="3">
    <source>
        <dbReference type="ARBA" id="ARBA00022692"/>
    </source>
</evidence>
<feature type="transmembrane region" description="Helical" evidence="6">
    <location>
        <begin position="97"/>
        <end position="114"/>
    </location>
</feature>
<evidence type="ECO:0000256" key="4">
    <source>
        <dbReference type="ARBA" id="ARBA00022989"/>
    </source>
</evidence>
<dbReference type="Proteomes" id="UP000614200">
    <property type="component" value="Unassembled WGS sequence"/>
</dbReference>
<reference evidence="8 9" key="1">
    <citation type="submission" date="2020-11" db="EMBL/GenBank/DDBJ databases">
        <title>Fusibacter basophilias sp. nov.</title>
        <authorList>
            <person name="Qiu D."/>
        </authorList>
    </citation>
    <scope>NUCLEOTIDE SEQUENCE [LARGE SCALE GENOMIC DNA]</scope>
    <source>
        <strain evidence="8 9">Q10-2</strain>
    </source>
</reference>
<keyword evidence="5 6" id="KW-0472">Membrane</keyword>
<keyword evidence="4 6" id="KW-1133">Transmembrane helix</keyword>
<dbReference type="InterPro" id="IPR020846">
    <property type="entry name" value="MFS_dom"/>
</dbReference>
<evidence type="ECO:0000313" key="9">
    <source>
        <dbReference type="Proteomes" id="UP000614200"/>
    </source>
</evidence>
<dbReference type="Pfam" id="PF07690">
    <property type="entry name" value="MFS_1"/>
    <property type="match status" value="2"/>
</dbReference>
<dbReference type="CDD" id="cd17478">
    <property type="entry name" value="MFS_FsR"/>
    <property type="match status" value="1"/>
</dbReference>
<feature type="transmembrane region" description="Helical" evidence="6">
    <location>
        <begin position="48"/>
        <end position="68"/>
    </location>
</feature>
<comment type="subcellular location">
    <subcellularLocation>
        <location evidence="1">Cell membrane</location>
        <topology evidence="1">Multi-pass membrane protein</topology>
    </subcellularLocation>
</comment>
<dbReference type="Gene3D" id="1.20.1250.20">
    <property type="entry name" value="MFS general substrate transporter like domains"/>
    <property type="match status" value="2"/>
</dbReference>
<dbReference type="PANTHER" id="PTHR43129:SF1">
    <property type="entry name" value="FOSMIDOMYCIN RESISTANCE PROTEIN"/>
    <property type="match status" value="1"/>
</dbReference>
<feature type="transmembrane region" description="Helical" evidence="6">
    <location>
        <begin position="12"/>
        <end position="36"/>
    </location>
</feature>
<name>A0ABR9ZXT5_9FIRM</name>
<feature type="transmembrane region" description="Helical" evidence="6">
    <location>
        <begin position="312"/>
        <end position="331"/>
    </location>
</feature>
<feature type="transmembrane region" description="Helical" evidence="6">
    <location>
        <begin position="256"/>
        <end position="279"/>
    </location>
</feature>
<dbReference type="EMBL" id="JADKNH010000010">
    <property type="protein sequence ID" value="MBF4694680.1"/>
    <property type="molecule type" value="Genomic_DNA"/>
</dbReference>
<evidence type="ECO:0000259" key="7">
    <source>
        <dbReference type="PROSITE" id="PS50850"/>
    </source>
</evidence>
<keyword evidence="2" id="KW-0813">Transport</keyword>